<gene>
    <name evidence="4" type="ORF">HELGO_WM740</name>
</gene>
<dbReference type="Gene3D" id="3.40.630.30">
    <property type="match status" value="1"/>
</dbReference>
<reference evidence="4" key="1">
    <citation type="submission" date="2020-01" db="EMBL/GenBank/DDBJ databases">
        <authorList>
            <person name="Meier V. D."/>
            <person name="Meier V D."/>
        </authorList>
    </citation>
    <scope>NUCLEOTIDE SEQUENCE</scope>
    <source>
        <strain evidence="4">HLG_WM_MAG_01</strain>
    </source>
</reference>
<dbReference type="PANTHER" id="PTHR42919:SF8">
    <property type="entry name" value="N-ALPHA-ACETYLTRANSFERASE 50"/>
    <property type="match status" value="1"/>
</dbReference>
<evidence type="ECO:0000256" key="2">
    <source>
        <dbReference type="ARBA" id="ARBA00023315"/>
    </source>
</evidence>
<evidence type="ECO:0000259" key="3">
    <source>
        <dbReference type="PROSITE" id="PS51186"/>
    </source>
</evidence>
<dbReference type="EMBL" id="CACVAS010000117">
    <property type="protein sequence ID" value="CAA6822043.1"/>
    <property type="molecule type" value="Genomic_DNA"/>
</dbReference>
<sequence length="145" mass="17355">MDKKTYKIFIKNSIKRFAKDLEETNFYSKKDAIKLSKKIYVNNTNKDFKNSEFGFYTIYNKKKKKIGYLWLKNEKKMLLISEIYIRKKYRNQGYGNALMSKIEKIAKKLKVDKIELSVMVKKNIAKILYIKYGFSVISELMMKKV</sequence>
<dbReference type="InterPro" id="IPR016181">
    <property type="entry name" value="Acyl_CoA_acyltransferase"/>
</dbReference>
<evidence type="ECO:0000313" key="4">
    <source>
        <dbReference type="EMBL" id="CAA6822043.1"/>
    </source>
</evidence>
<keyword evidence="2" id="KW-0012">Acyltransferase</keyword>
<proteinExistence type="predicted"/>
<dbReference type="GO" id="GO:0016747">
    <property type="term" value="F:acyltransferase activity, transferring groups other than amino-acyl groups"/>
    <property type="evidence" value="ECO:0007669"/>
    <property type="project" value="InterPro"/>
</dbReference>
<dbReference type="SUPFAM" id="SSF55729">
    <property type="entry name" value="Acyl-CoA N-acyltransferases (Nat)"/>
    <property type="match status" value="1"/>
</dbReference>
<organism evidence="4">
    <name type="scientific">uncultured Sulfurovum sp</name>
    <dbReference type="NCBI Taxonomy" id="269237"/>
    <lineage>
        <taxon>Bacteria</taxon>
        <taxon>Pseudomonadati</taxon>
        <taxon>Campylobacterota</taxon>
        <taxon>Epsilonproteobacteria</taxon>
        <taxon>Campylobacterales</taxon>
        <taxon>Sulfurovaceae</taxon>
        <taxon>Sulfurovum</taxon>
        <taxon>environmental samples</taxon>
    </lineage>
</organism>
<dbReference type="InterPro" id="IPR000182">
    <property type="entry name" value="GNAT_dom"/>
</dbReference>
<dbReference type="PANTHER" id="PTHR42919">
    <property type="entry name" value="N-ALPHA-ACETYLTRANSFERASE"/>
    <property type="match status" value="1"/>
</dbReference>
<dbReference type="InterPro" id="IPR051556">
    <property type="entry name" value="N-term/lysine_N-AcTrnsfr"/>
</dbReference>
<name>A0A6S6TZZ7_9BACT</name>
<dbReference type="CDD" id="cd04301">
    <property type="entry name" value="NAT_SF"/>
    <property type="match status" value="1"/>
</dbReference>
<protein>
    <recommendedName>
        <fullName evidence="3">N-acetyltransferase domain-containing protein</fullName>
    </recommendedName>
</protein>
<accession>A0A6S6TZZ7</accession>
<dbReference type="Pfam" id="PF00583">
    <property type="entry name" value="Acetyltransf_1"/>
    <property type="match status" value="1"/>
</dbReference>
<dbReference type="PROSITE" id="PS51186">
    <property type="entry name" value="GNAT"/>
    <property type="match status" value="1"/>
</dbReference>
<dbReference type="AlphaFoldDB" id="A0A6S6TZZ7"/>
<keyword evidence="1" id="KW-0808">Transferase</keyword>
<evidence type="ECO:0000256" key="1">
    <source>
        <dbReference type="ARBA" id="ARBA00022679"/>
    </source>
</evidence>
<feature type="domain" description="N-acetyltransferase" evidence="3">
    <location>
        <begin position="12"/>
        <end position="145"/>
    </location>
</feature>